<organism evidence="1 2">
    <name type="scientific">Porticoccus litoralis</name>
    <dbReference type="NCBI Taxonomy" id="434086"/>
    <lineage>
        <taxon>Bacteria</taxon>
        <taxon>Pseudomonadati</taxon>
        <taxon>Pseudomonadota</taxon>
        <taxon>Gammaproteobacteria</taxon>
        <taxon>Cellvibrionales</taxon>
        <taxon>Porticoccaceae</taxon>
        <taxon>Porticoccus</taxon>
    </lineage>
</organism>
<reference evidence="1" key="2">
    <citation type="submission" date="2023-08" db="EMBL/GenBank/DDBJ databases">
        <authorList>
            <person name="Luo J."/>
        </authorList>
    </citation>
    <scope>NUCLEOTIDE SEQUENCE</scope>
    <source>
        <strain evidence="1">DSM 25064</strain>
    </source>
</reference>
<dbReference type="NCBIfam" id="TIGR01509">
    <property type="entry name" value="HAD-SF-IA-v3"/>
    <property type="match status" value="1"/>
</dbReference>
<dbReference type="AlphaFoldDB" id="A0AAW8B346"/>
<name>A0AAW8B346_9GAMM</name>
<dbReference type="Gene3D" id="3.40.50.1000">
    <property type="entry name" value="HAD superfamily/HAD-like"/>
    <property type="match status" value="1"/>
</dbReference>
<accession>A0AAW8B346</accession>
<keyword evidence="2" id="KW-1185">Reference proteome</keyword>
<dbReference type="NCBIfam" id="NF011564">
    <property type="entry name" value="PRK14988.1"/>
    <property type="match status" value="1"/>
</dbReference>
<dbReference type="InterPro" id="IPR036412">
    <property type="entry name" value="HAD-like_sf"/>
</dbReference>
<evidence type="ECO:0000313" key="1">
    <source>
        <dbReference type="EMBL" id="MDP1520351.1"/>
    </source>
</evidence>
<dbReference type="EC" id="3.1.3.5" evidence="1"/>
<dbReference type="GO" id="GO:0008253">
    <property type="term" value="F:5'-nucleotidase activity"/>
    <property type="evidence" value="ECO:0007669"/>
    <property type="project" value="UniProtKB-EC"/>
</dbReference>
<dbReference type="PANTHER" id="PTHR43434">
    <property type="entry name" value="PHOSPHOGLYCOLATE PHOSPHATASE"/>
    <property type="match status" value="1"/>
</dbReference>
<dbReference type="GO" id="GO:0008967">
    <property type="term" value="F:phosphoglycolate phosphatase activity"/>
    <property type="evidence" value="ECO:0007669"/>
    <property type="project" value="TreeGrafter"/>
</dbReference>
<evidence type="ECO:0000313" key="2">
    <source>
        <dbReference type="Proteomes" id="UP001178354"/>
    </source>
</evidence>
<dbReference type="SUPFAM" id="SSF56784">
    <property type="entry name" value="HAD-like"/>
    <property type="match status" value="1"/>
</dbReference>
<dbReference type="CDD" id="cd01427">
    <property type="entry name" value="HAD_like"/>
    <property type="match status" value="1"/>
</dbReference>
<dbReference type="Proteomes" id="UP001178354">
    <property type="component" value="Unassembled WGS sequence"/>
</dbReference>
<dbReference type="GO" id="GO:0005829">
    <property type="term" value="C:cytosol"/>
    <property type="evidence" value="ECO:0007669"/>
    <property type="project" value="TreeGrafter"/>
</dbReference>
<dbReference type="InterPro" id="IPR006439">
    <property type="entry name" value="HAD-SF_hydro_IA"/>
</dbReference>
<proteinExistence type="predicted"/>
<dbReference type="InterPro" id="IPR050155">
    <property type="entry name" value="HAD-like_hydrolase_sf"/>
</dbReference>
<reference evidence="1" key="1">
    <citation type="journal article" date="2010" name="Int. J. Syst. Evol. Microbiol.">
        <title>Porticoccus litoralis gen. nov., sp. nov., a gammaproteobacterium isolated from the Yellow Sea.</title>
        <authorList>
            <person name="Oh H.M."/>
            <person name="Kim H."/>
            <person name="Kim K.M."/>
            <person name="Min G.S."/>
            <person name="Cho J.C."/>
        </authorList>
    </citation>
    <scope>NUCLEOTIDE SEQUENCE</scope>
    <source>
        <strain evidence="1">DSM 25064</strain>
    </source>
</reference>
<dbReference type="EMBL" id="JAUUUU010000002">
    <property type="protein sequence ID" value="MDP1520351.1"/>
    <property type="molecule type" value="Genomic_DNA"/>
</dbReference>
<gene>
    <name evidence="1" type="primary">yrfG</name>
    <name evidence="1" type="ORF">Q8A57_05145</name>
</gene>
<comment type="caution">
    <text evidence="1">The sequence shown here is derived from an EMBL/GenBank/DDBJ whole genome shotgun (WGS) entry which is preliminary data.</text>
</comment>
<dbReference type="GO" id="GO:0006281">
    <property type="term" value="P:DNA repair"/>
    <property type="evidence" value="ECO:0007669"/>
    <property type="project" value="TreeGrafter"/>
</dbReference>
<dbReference type="PANTHER" id="PTHR43434:SF3">
    <property type="entry name" value="GMP_IMP NUCLEOTIDASE YRFG"/>
    <property type="match status" value="1"/>
</dbReference>
<protein>
    <submittedName>
        <fullName evidence="1">GMP/IMP nucleotidase</fullName>
        <ecNumber evidence="1">3.1.3.5</ecNumber>
    </submittedName>
</protein>
<dbReference type="InterPro" id="IPR041492">
    <property type="entry name" value="HAD_2"/>
</dbReference>
<keyword evidence="1" id="KW-0378">Hydrolase</keyword>
<dbReference type="InterPro" id="IPR023214">
    <property type="entry name" value="HAD_sf"/>
</dbReference>
<dbReference type="Pfam" id="PF13419">
    <property type="entry name" value="HAD_2"/>
    <property type="match status" value="1"/>
</dbReference>
<dbReference type="RefSeq" id="WP_305170154.1">
    <property type="nucleotide sequence ID" value="NZ_JAUUUU010000002.1"/>
</dbReference>
<sequence length="205" mass="23894">MDGTLLDLHFDNYFWLTHLPQRYAEHHGVCPDQATKDLHNRFNEKRGTLDWYCLEFWSKELSVNIRELKKEVEHLIVERPFVQEFLTQLGETGIQRVLITNAHPQSLELKLSLTGIGPLLDHIYTSHQFGHPKESPNFWHALKQQQHFEPKRTLFIDDSLEVLKAAKKYGIGHLLGISQPDSKQQARQVNGFPSIQHFNEIFPHG</sequence>